<evidence type="ECO:0000259" key="8">
    <source>
        <dbReference type="PROSITE" id="PS50235"/>
    </source>
</evidence>
<feature type="compositionally biased region" description="Low complexity" evidence="7">
    <location>
        <begin position="447"/>
        <end position="457"/>
    </location>
</feature>
<dbReference type="InterPro" id="IPR050185">
    <property type="entry name" value="Ub_carboxyl-term_hydrolase"/>
</dbReference>
<evidence type="ECO:0000256" key="7">
    <source>
        <dbReference type="SAM" id="MobiDB-lite"/>
    </source>
</evidence>
<organism evidence="10 11">
    <name type="scientific">Pristionchus entomophagus</name>
    <dbReference type="NCBI Taxonomy" id="358040"/>
    <lineage>
        <taxon>Eukaryota</taxon>
        <taxon>Metazoa</taxon>
        <taxon>Ecdysozoa</taxon>
        <taxon>Nematoda</taxon>
        <taxon>Chromadorea</taxon>
        <taxon>Rhabditida</taxon>
        <taxon>Rhabditina</taxon>
        <taxon>Diplogasteromorpha</taxon>
        <taxon>Diplogasteroidea</taxon>
        <taxon>Neodiplogasteridae</taxon>
        <taxon>Pristionchus</taxon>
    </lineage>
</organism>
<feature type="non-terminal residue" evidence="10">
    <location>
        <position position="1"/>
    </location>
</feature>
<evidence type="ECO:0000313" key="10">
    <source>
        <dbReference type="EMBL" id="GMT05144.1"/>
    </source>
</evidence>
<dbReference type="EC" id="3.4.19.12" evidence="2"/>
<name>A0AAV5UFK1_9BILA</name>
<dbReference type="Proteomes" id="UP001432027">
    <property type="component" value="Unassembled WGS sequence"/>
</dbReference>
<keyword evidence="11" id="KW-1185">Reference proteome</keyword>
<evidence type="ECO:0000256" key="1">
    <source>
        <dbReference type="ARBA" id="ARBA00000707"/>
    </source>
</evidence>
<reference evidence="10" key="1">
    <citation type="submission" date="2023-10" db="EMBL/GenBank/DDBJ databases">
        <title>Genome assembly of Pristionchus species.</title>
        <authorList>
            <person name="Yoshida K."/>
            <person name="Sommer R.J."/>
        </authorList>
    </citation>
    <scope>NUCLEOTIDE SEQUENCE</scope>
    <source>
        <strain evidence="10">RS0144</strain>
    </source>
</reference>
<dbReference type="GO" id="GO:0016579">
    <property type="term" value="P:protein deubiquitination"/>
    <property type="evidence" value="ECO:0007669"/>
    <property type="project" value="InterPro"/>
</dbReference>
<dbReference type="PROSITE" id="PS00972">
    <property type="entry name" value="USP_1"/>
    <property type="match status" value="1"/>
</dbReference>
<evidence type="ECO:0000256" key="2">
    <source>
        <dbReference type="ARBA" id="ARBA00012759"/>
    </source>
</evidence>
<keyword evidence="3" id="KW-0479">Metal-binding</keyword>
<dbReference type="PROSITE" id="PS50235">
    <property type="entry name" value="USP_3"/>
    <property type="match status" value="1"/>
</dbReference>
<gene>
    <name evidence="10" type="ORF">PENTCL1PPCAC_27318</name>
</gene>
<proteinExistence type="predicted"/>
<dbReference type="Gene3D" id="3.30.40.10">
    <property type="entry name" value="Zinc/RING finger domain, C3HC4 (zinc finger)"/>
    <property type="match status" value="1"/>
</dbReference>
<keyword evidence="5" id="KW-0862">Zinc</keyword>
<dbReference type="InterPro" id="IPR001607">
    <property type="entry name" value="Znf_UBP"/>
</dbReference>
<dbReference type="PANTHER" id="PTHR21646">
    <property type="entry name" value="UBIQUITIN CARBOXYL-TERMINAL HYDROLASE"/>
    <property type="match status" value="1"/>
</dbReference>
<feature type="region of interest" description="Disordered" evidence="7">
    <location>
        <begin position="447"/>
        <end position="563"/>
    </location>
</feature>
<dbReference type="GO" id="GO:0004843">
    <property type="term" value="F:cysteine-type deubiquitinase activity"/>
    <property type="evidence" value="ECO:0007669"/>
    <property type="project" value="UniProtKB-EC"/>
</dbReference>
<feature type="compositionally biased region" description="Basic and acidic residues" evidence="7">
    <location>
        <begin position="197"/>
        <end position="219"/>
    </location>
</feature>
<comment type="catalytic activity">
    <reaction evidence="1">
        <text>Thiol-dependent hydrolysis of ester, thioester, amide, peptide and isopeptide bonds formed by the C-terminal Gly of ubiquitin (a 76-residue protein attached to proteins as an intracellular targeting signal).</text>
        <dbReference type="EC" id="3.4.19.12"/>
    </reaction>
</comment>
<keyword evidence="4 6" id="KW-0863">Zinc-finger</keyword>
<dbReference type="InterPro" id="IPR028889">
    <property type="entry name" value="USP"/>
</dbReference>
<evidence type="ECO:0000256" key="5">
    <source>
        <dbReference type="ARBA" id="ARBA00022833"/>
    </source>
</evidence>
<dbReference type="AlphaFoldDB" id="A0AAV5UFK1"/>
<dbReference type="Pfam" id="PF00443">
    <property type="entry name" value="UCH"/>
    <property type="match status" value="1"/>
</dbReference>
<feature type="compositionally biased region" description="Basic and acidic residues" evidence="7">
    <location>
        <begin position="156"/>
        <end position="167"/>
    </location>
</feature>
<dbReference type="InterPro" id="IPR038765">
    <property type="entry name" value="Papain-like_cys_pep_sf"/>
</dbReference>
<protein>
    <recommendedName>
        <fullName evidence="2">ubiquitinyl hydrolase 1</fullName>
        <ecNumber evidence="2">3.4.19.12</ecNumber>
    </recommendedName>
</protein>
<comment type="caution">
    <text evidence="10">The sequence shown here is derived from an EMBL/GenBank/DDBJ whole genome shotgun (WGS) entry which is preliminary data.</text>
</comment>
<accession>A0AAV5UFK1</accession>
<dbReference type="EMBL" id="BTSX01000006">
    <property type="protein sequence ID" value="GMT05144.1"/>
    <property type="molecule type" value="Genomic_DNA"/>
</dbReference>
<feature type="compositionally biased region" description="Polar residues" evidence="7">
    <location>
        <begin position="185"/>
        <end position="196"/>
    </location>
</feature>
<dbReference type="PROSITE" id="PS50271">
    <property type="entry name" value="ZF_UBP"/>
    <property type="match status" value="1"/>
</dbReference>
<dbReference type="InterPro" id="IPR013083">
    <property type="entry name" value="Znf_RING/FYVE/PHD"/>
</dbReference>
<sequence>SAEYKVAAPLSSSAANGVASTDDPISSKRIFSEGPCSHLAKKKLINNKSVRDSVKKGINSKSKKCDECSRKEKDSDTKPVDKPFLLLICLTCGNRLCESHAIAHSKAPRTGDDHPFYFDEDANHVRCFTCEVIVDSQSPNIKMVLNELKSLLKIKQKDDKPGDKPEDAPTVLNKPESKPEKKSQMHISSLNGTNSDEAPKENGVKKSRTKESPIPKKVENGYSNGTGEKSRDGLSLPTNTAIPARGLSNLGNTCFFNSVMQCMMHTHQLAFYLERFGRVSSINFIRPAKPIIVNDEKVEIEEVKLDISPQPTPINDALRAFIVDFRNGRTPSPSNLFNQIANKATRFRSMAQQDAHELLRYLLDGLCSEETYGYQVAIGSFLGLPVKSSTKPDPESARKAKGYLLQAGRPLLDAVFGGRLLQTIRCSKCHHVSERYENMYDLSVPLTGSGRTRTTGGAPVSYQPPSTTIPSNRPLSKHLQKKEAAAAAKKARKGSRSLKGQGTKKEEEDGSIEAKMGRVRLDTGETDLSEDEEDEEKENGKEGKDNGKKGKENGKEGKENGKE</sequence>
<evidence type="ECO:0000256" key="4">
    <source>
        <dbReference type="ARBA" id="ARBA00022771"/>
    </source>
</evidence>
<dbReference type="Pfam" id="PF02148">
    <property type="entry name" value="zf-UBP"/>
    <property type="match status" value="1"/>
</dbReference>
<feature type="compositionally biased region" description="Basic and acidic residues" evidence="7">
    <location>
        <begin position="538"/>
        <end position="563"/>
    </location>
</feature>
<dbReference type="PANTHER" id="PTHR21646:SF39">
    <property type="entry name" value="UBIQUITIN CARBOXYL-TERMINAL HYDROLASE 16"/>
    <property type="match status" value="1"/>
</dbReference>
<dbReference type="SUPFAM" id="SSF57850">
    <property type="entry name" value="RING/U-box"/>
    <property type="match status" value="1"/>
</dbReference>
<evidence type="ECO:0000256" key="6">
    <source>
        <dbReference type="PROSITE-ProRule" id="PRU00502"/>
    </source>
</evidence>
<feature type="domain" description="UBP-type" evidence="9">
    <location>
        <begin position="34"/>
        <end position="159"/>
    </location>
</feature>
<dbReference type="InterPro" id="IPR018200">
    <property type="entry name" value="USP_CS"/>
</dbReference>
<feature type="compositionally biased region" description="Polar residues" evidence="7">
    <location>
        <begin position="10"/>
        <end position="19"/>
    </location>
</feature>
<dbReference type="Gene3D" id="3.90.70.10">
    <property type="entry name" value="Cysteine proteinases"/>
    <property type="match status" value="1"/>
</dbReference>
<feature type="compositionally biased region" description="Polar residues" evidence="7">
    <location>
        <begin position="463"/>
        <end position="474"/>
    </location>
</feature>
<feature type="compositionally biased region" description="Acidic residues" evidence="7">
    <location>
        <begin position="524"/>
        <end position="537"/>
    </location>
</feature>
<evidence type="ECO:0000313" key="11">
    <source>
        <dbReference type="Proteomes" id="UP001432027"/>
    </source>
</evidence>
<dbReference type="SUPFAM" id="SSF54001">
    <property type="entry name" value="Cysteine proteinases"/>
    <property type="match status" value="1"/>
</dbReference>
<feature type="region of interest" description="Disordered" evidence="7">
    <location>
        <begin position="156"/>
        <end position="237"/>
    </location>
</feature>
<evidence type="ECO:0000259" key="9">
    <source>
        <dbReference type="PROSITE" id="PS50271"/>
    </source>
</evidence>
<feature type="region of interest" description="Disordered" evidence="7">
    <location>
        <begin position="1"/>
        <end position="26"/>
    </location>
</feature>
<dbReference type="InterPro" id="IPR001394">
    <property type="entry name" value="Peptidase_C19_UCH"/>
</dbReference>
<feature type="non-terminal residue" evidence="10">
    <location>
        <position position="563"/>
    </location>
</feature>
<feature type="domain" description="USP" evidence="8">
    <location>
        <begin position="245"/>
        <end position="563"/>
    </location>
</feature>
<evidence type="ECO:0000256" key="3">
    <source>
        <dbReference type="ARBA" id="ARBA00022723"/>
    </source>
</evidence>
<dbReference type="GO" id="GO:0008270">
    <property type="term" value="F:zinc ion binding"/>
    <property type="evidence" value="ECO:0007669"/>
    <property type="project" value="UniProtKB-KW"/>
</dbReference>